<feature type="chain" id="PRO_5013560395" description="Transglutaminase-like domain-containing protein" evidence="1">
    <location>
        <begin position="28"/>
        <end position="366"/>
    </location>
</feature>
<evidence type="ECO:0000313" key="3">
    <source>
        <dbReference type="EMBL" id="PIL19105.1"/>
    </source>
</evidence>
<feature type="domain" description="Transglutaminase-like" evidence="2">
    <location>
        <begin position="203"/>
        <end position="278"/>
    </location>
</feature>
<name>A0A2G8RC06_9RHOB</name>
<dbReference type="RefSeq" id="WP_099911799.1">
    <property type="nucleotide sequence ID" value="NZ_AWWI01000111.1"/>
</dbReference>
<reference evidence="3 4" key="1">
    <citation type="submission" date="2013-09" db="EMBL/GenBank/DDBJ databases">
        <title>Genome sequencing of Phaeobacter antarcticus sp. nov. SM1211.</title>
        <authorList>
            <person name="Zhang X.-Y."/>
            <person name="Liu C."/>
            <person name="Chen X.-L."/>
            <person name="Xie B.-B."/>
            <person name="Qin Q.-L."/>
            <person name="Rong J.-C."/>
            <person name="Zhang Y.-Z."/>
        </authorList>
    </citation>
    <scope>NUCLEOTIDE SEQUENCE [LARGE SCALE GENOMIC DNA]</scope>
    <source>
        <strain evidence="3 4">SM1211</strain>
    </source>
</reference>
<comment type="caution">
    <text evidence="3">The sequence shown here is derived from an EMBL/GenBank/DDBJ whole genome shotgun (WGS) entry which is preliminary data.</text>
</comment>
<proteinExistence type="predicted"/>
<dbReference type="SMART" id="SM00460">
    <property type="entry name" value="TGc"/>
    <property type="match status" value="1"/>
</dbReference>
<dbReference type="Gene3D" id="3.10.620.30">
    <property type="match status" value="1"/>
</dbReference>
<organism evidence="3 4">
    <name type="scientific">Puniceibacterium antarcticum</name>
    <dbReference type="NCBI Taxonomy" id="1206336"/>
    <lineage>
        <taxon>Bacteria</taxon>
        <taxon>Pseudomonadati</taxon>
        <taxon>Pseudomonadota</taxon>
        <taxon>Alphaproteobacteria</taxon>
        <taxon>Rhodobacterales</taxon>
        <taxon>Paracoccaceae</taxon>
        <taxon>Puniceibacterium</taxon>
    </lineage>
</organism>
<dbReference type="SUPFAM" id="SSF54001">
    <property type="entry name" value="Cysteine proteinases"/>
    <property type="match status" value="1"/>
</dbReference>
<dbReference type="Pfam" id="PF01841">
    <property type="entry name" value="Transglut_core"/>
    <property type="match status" value="1"/>
</dbReference>
<dbReference type="PANTHER" id="PTHR38339:SF1">
    <property type="entry name" value="TRANSGLUTAMINASE-LIKE DOMAIN-CONTAINING PROTEIN"/>
    <property type="match status" value="1"/>
</dbReference>
<dbReference type="PROSITE" id="PS51318">
    <property type="entry name" value="TAT"/>
    <property type="match status" value="1"/>
</dbReference>
<protein>
    <recommendedName>
        <fullName evidence="2">Transglutaminase-like domain-containing protein</fullName>
    </recommendedName>
</protein>
<accession>A0A2G8RC06</accession>
<keyword evidence="4" id="KW-1185">Reference proteome</keyword>
<evidence type="ECO:0000256" key="1">
    <source>
        <dbReference type="SAM" id="SignalP"/>
    </source>
</evidence>
<dbReference type="InterPro" id="IPR002931">
    <property type="entry name" value="Transglutaminase-like"/>
</dbReference>
<dbReference type="Proteomes" id="UP000231259">
    <property type="component" value="Unassembled WGS sequence"/>
</dbReference>
<keyword evidence="1" id="KW-0732">Signal</keyword>
<dbReference type="OrthoDB" id="9804872at2"/>
<gene>
    <name evidence="3" type="ORF">P775_16115</name>
</gene>
<feature type="signal peptide" evidence="1">
    <location>
        <begin position="1"/>
        <end position="27"/>
    </location>
</feature>
<evidence type="ECO:0000259" key="2">
    <source>
        <dbReference type="SMART" id="SM00460"/>
    </source>
</evidence>
<dbReference type="EMBL" id="AWWI01000111">
    <property type="protein sequence ID" value="PIL19105.1"/>
    <property type="molecule type" value="Genomic_DNA"/>
</dbReference>
<dbReference type="InterPro" id="IPR038765">
    <property type="entry name" value="Papain-like_cys_pep_sf"/>
</dbReference>
<dbReference type="AlphaFoldDB" id="A0A2G8RC06"/>
<evidence type="ECO:0000313" key="4">
    <source>
        <dbReference type="Proteomes" id="UP000231259"/>
    </source>
</evidence>
<dbReference type="InterPro" id="IPR006311">
    <property type="entry name" value="TAT_signal"/>
</dbReference>
<sequence>MDMNRRTVLMTGAAVSLLALMPRRAMAAFRPEPNGWREFELTTNIALPETSEAAQVWVPLPAVDQAGWSKPGATQWTTTADRAEVVSNPETGVMMLHAEWDAGNTKAKVLDLVNTVSAQSRDTDLSKPGETPDLSAEERTLYTSAVALIPTDGLVKETSDKITELAESDLEKARLIYDWIVENTARNPETRGCGLGDVASMLAVGDLTGKCADLNSLYVGLARAAGIPARDVYGLRVAKSEFGYKSLGAGSPDVTKAQHCRAEVFLDGFGWVAVDPADVRKVMLEEPPKDLPLDDPKVVEARNVLFGGWEGNWIAYNFAHDVVLPGSNADPIAFLMYPQAELAGALMDPLDMDNRYYTITARELTA</sequence>
<dbReference type="PANTHER" id="PTHR38339">
    <property type="entry name" value="TRANSGLUTAMINASE DOMAIN PROTEIN"/>
    <property type="match status" value="1"/>
</dbReference>